<feature type="transmembrane region" description="Helical" evidence="2">
    <location>
        <begin position="1718"/>
        <end position="1736"/>
    </location>
</feature>
<evidence type="ECO:0000313" key="5">
    <source>
        <dbReference type="EMBL" id="CAL1147390.1"/>
    </source>
</evidence>
<reference evidence="5" key="2">
    <citation type="submission" date="2024-04" db="EMBL/GenBank/DDBJ databases">
        <authorList>
            <person name="Chen Y."/>
            <person name="Shah S."/>
            <person name="Dougan E. K."/>
            <person name="Thang M."/>
            <person name="Chan C."/>
        </authorList>
    </citation>
    <scope>NUCLEOTIDE SEQUENCE [LARGE SCALE GENOMIC DNA]</scope>
</reference>
<feature type="compositionally biased region" description="Basic and acidic residues" evidence="1">
    <location>
        <begin position="340"/>
        <end position="356"/>
    </location>
</feature>
<keyword evidence="7" id="KW-1185">Reference proteome</keyword>
<evidence type="ECO:0000256" key="3">
    <source>
        <dbReference type="SAM" id="SignalP"/>
    </source>
</evidence>
<feature type="compositionally biased region" description="Basic residues" evidence="1">
    <location>
        <begin position="287"/>
        <end position="298"/>
    </location>
</feature>
<proteinExistence type="predicted"/>
<dbReference type="Proteomes" id="UP001152797">
    <property type="component" value="Unassembled WGS sequence"/>
</dbReference>
<accession>A0A9P1CMA2</accession>
<feature type="region of interest" description="Disordered" evidence="1">
    <location>
        <begin position="537"/>
        <end position="575"/>
    </location>
</feature>
<feature type="chain" id="PRO_5043270581" evidence="3">
    <location>
        <begin position="25"/>
        <end position="1833"/>
    </location>
</feature>
<comment type="caution">
    <text evidence="4">The sequence shown here is derived from an EMBL/GenBank/DDBJ whole genome shotgun (WGS) entry which is preliminary data.</text>
</comment>
<feature type="region of interest" description="Disordered" evidence="1">
    <location>
        <begin position="204"/>
        <end position="399"/>
    </location>
</feature>
<dbReference type="InterPro" id="IPR037185">
    <property type="entry name" value="EmrE-like"/>
</dbReference>
<feature type="signal peptide" evidence="3">
    <location>
        <begin position="1"/>
        <end position="24"/>
    </location>
</feature>
<feature type="compositionally biased region" description="Basic and acidic residues" evidence="1">
    <location>
        <begin position="537"/>
        <end position="555"/>
    </location>
</feature>
<name>A0A9P1CMA2_9DINO</name>
<keyword evidence="2" id="KW-0472">Membrane</keyword>
<evidence type="ECO:0000313" key="4">
    <source>
        <dbReference type="EMBL" id="CAI3994015.1"/>
    </source>
</evidence>
<keyword evidence="2" id="KW-0812">Transmembrane</keyword>
<keyword evidence="3" id="KW-0732">Signal</keyword>
<feature type="compositionally biased region" description="Low complexity" evidence="1">
    <location>
        <begin position="214"/>
        <end position="224"/>
    </location>
</feature>
<dbReference type="EMBL" id="CAMXCT020001899">
    <property type="protein sequence ID" value="CAL1147390.1"/>
    <property type="molecule type" value="Genomic_DNA"/>
</dbReference>
<protein>
    <submittedName>
        <fullName evidence="6">CS domain-containing protein</fullName>
    </submittedName>
</protein>
<feature type="compositionally biased region" description="Basic and acidic residues" evidence="1">
    <location>
        <begin position="228"/>
        <end position="243"/>
    </location>
</feature>
<reference evidence="4" key="1">
    <citation type="submission" date="2022-10" db="EMBL/GenBank/DDBJ databases">
        <authorList>
            <person name="Chen Y."/>
            <person name="Dougan E. K."/>
            <person name="Chan C."/>
            <person name="Rhodes N."/>
            <person name="Thang M."/>
        </authorList>
    </citation>
    <scope>NUCLEOTIDE SEQUENCE</scope>
</reference>
<evidence type="ECO:0000313" key="6">
    <source>
        <dbReference type="EMBL" id="CAL4781327.1"/>
    </source>
</evidence>
<feature type="transmembrane region" description="Helical" evidence="2">
    <location>
        <begin position="1771"/>
        <end position="1789"/>
    </location>
</feature>
<organism evidence="4">
    <name type="scientific">Cladocopium goreaui</name>
    <dbReference type="NCBI Taxonomy" id="2562237"/>
    <lineage>
        <taxon>Eukaryota</taxon>
        <taxon>Sar</taxon>
        <taxon>Alveolata</taxon>
        <taxon>Dinophyceae</taxon>
        <taxon>Suessiales</taxon>
        <taxon>Symbiodiniaceae</taxon>
        <taxon>Cladocopium</taxon>
    </lineage>
</organism>
<evidence type="ECO:0000256" key="2">
    <source>
        <dbReference type="SAM" id="Phobius"/>
    </source>
</evidence>
<dbReference type="EMBL" id="CAMXCT010001899">
    <property type="protein sequence ID" value="CAI3994015.1"/>
    <property type="molecule type" value="Genomic_DNA"/>
</dbReference>
<feature type="transmembrane region" description="Helical" evidence="2">
    <location>
        <begin position="1748"/>
        <end position="1765"/>
    </location>
</feature>
<gene>
    <name evidence="4" type="ORF">C1SCF055_LOCUS20699</name>
</gene>
<dbReference type="EMBL" id="CAMXCT030001899">
    <property type="protein sequence ID" value="CAL4781327.1"/>
    <property type="molecule type" value="Genomic_DNA"/>
</dbReference>
<feature type="region of interest" description="Disordered" evidence="1">
    <location>
        <begin position="603"/>
        <end position="627"/>
    </location>
</feature>
<evidence type="ECO:0000313" key="7">
    <source>
        <dbReference type="Proteomes" id="UP001152797"/>
    </source>
</evidence>
<feature type="compositionally biased region" description="Basic and acidic residues" evidence="1">
    <location>
        <begin position="299"/>
        <end position="315"/>
    </location>
</feature>
<evidence type="ECO:0000256" key="1">
    <source>
        <dbReference type="SAM" id="MobiDB-lite"/>
    </source>
</evidence>
<keyword evidence="2" id="KW-1133">Transmembrane helix</keyword>
<sequence>MRLVFWNGIWSLLISIPLAAFSEGNHPGSPDYQVVRQWEIHPPNMWLGGDIDRNRWYKYRFKEGELIEAPVRDDTGKAQGFILLRVHSHESTSGEGHLLSAEFLACSDSHYRWWMTEGEGKKRAQRGLYHACEGNVQDCKFTKGRHPLVHLEKFRTIGAKEWQNRVPDWAFKGQARKDIEAFDLKMQSDKLEGDDAVPLPWAQAEDAEEEAGESSEASGSSDQAIGEKIPKVRDQLKKLEKQQAKAKKKKKGKGEAKEAKTKGKKKAKDKDKDKQRRPSPSSEVSKHRGRSKKPKRRRADSSEDKKKKARRDKDGSKRRKKGFPSDSSEEGPEVGLFEKTGQEEDHPDPIPKRGDRGPFGSGLPVEFGDDSSDSDRSSVFRSAPPQPVKSGQQALITYSHRRPGRLAARLLMKMKNEVALGSGGAAEGSQEKTPAIAVHYLLTLMMPQLGSRMNLRTQRELRTIMVALDLLAKKAPARAADILAQRVKALERATSEGHWATAQFLELIPSETSSLLDRDEEVYLSKEYLQTMKVTHYDRHKGGAGRGDRKGEKGKGKAAGGEHAGKGKTKKKDNEKFLAKRRPVVDVFAKVWELLDHVSSPLGDYAKSSKGPRVPPDDSVQNPRGNDLLPLSPLVMDRFTALPEALRDAMKLSLLVLNFLAMGGRYNQARDMPPPQRLSEGQEKMLSHIKERVMDLASEEKLCPPVDDADLILSKARFDYAGWPVMILEDLVADKVIPVWPKVGEAAIQPVMPYLPSDLAEMIEDPNNCLLPRWEWPEKPTKSRVRASQEEWNKIVQAGYDRGLMAPMEEDQVFRDGAGHKVLNGAGGVKKLKLVGGEERTMQRFISNFIPINQYLAHLSGGDQFLPYLGQLTLMGLEDDEALLVDSEDFCSCFNLFTLPASWRGMMCFDLMVDAKYMGGTAGHMVYPAMAVVPMGWINAVTVIQSVVRSLVFQGAQIPESSEVAKIKQMPDTDDLTVIYLDSYDELRRLDAQCAEVLEGKASARHLRFQEVCQEKGLPLNEAKRLVGATRGTLQGGLLDGKKGWYKLAPDKQVDFISLCVGMVTAPQWREFQLRHVIGKATFGMCFRRPLLSIFQDVFTDLQNLTKRDQLEPSRGAIDELLMVLTMVPFMGSCLRLTLDKEITCSDASPTGGGAAVSDSFMQEPLTVDHEGGECWWCERVFRSEQRYPCPSQCGAVLCSLECIWEHRKRSGRHKRNDFFSDAGRQEMTELLEDPFLYCEHWAPECKLFSRARGKKIRLASGRTISGPQPVRDARHVMGFPWLKSHMKARLRKSNAMALKALRRGEAAKQTGMPRHWTAEHPKNSWMWQFTLAKKLEELGLQHAIGSSCCFGGARQKFYSFLVSSEEIKQRLTVECPGHPGLLTYEAEQNPDGSLYFPTEEEAEYPWALCLAYARGLRAQLDKERVFEQVKSQAREHWYQEELQKSTARLADSSIAKPVATYLARWEQEMRPNQEELHLRSLLHKASMRGTDIRFHLMLGSEEMAHEVPYPAMLWRWKTIISFPWKQPAHINELELNAVVVTGKHRARNSNKFHTRPLVDMTKRKIHLKYAGLQPRTLRAYRLAIDNFLHFAGKDAVTTLKPKQLDALLAEFINMAFQEGDPLTYSGHLLSALKRFHPELRMKLPIASQYLRNWTRAHVPKRAVPASWELVEAMVALALHRNDEPLALPKGSDSGVSKEYNCFKALPQLYMVSFEAKMALLGSTVAGVLLNITQVLAVKELGALMQSIVGNLNLILVIALSQAWLHEEVALFQHFGIILLATGTFVNHVEPKKKAEMEMDQRFREALRIISAASPRSCLTPVGISNDAVASER</sequence>
<dbReference type="SUPFAM" id="SSF103481">
    <property type="entry name" value="Multidrug resistance efflux transporter EmrE"/>
    <property type="match status" value="1"/>
</dbReference>